<name>A0A0A9GNK5_ARUDO</name>
<proteinExistence type="predicted"/>
<protein>
    <submittedName>
        <fullName evidence="1">Uncharacterized protein</fullName>
    </submittedName>
</protein>
<dbReference type="EMBL" id="GBRH01172892">
    <property type="protein sequence ID" value="JAE25004.1"/>
    <property type="molecule type" value="Transcribed_RNA"/>
</dbReference>
<reference evidence="1" key="1">
    <citation type="submission" date="2014-09" db="EMBL/GenBank/DDBJ databases">
        <authorList>
            <person name="Magalhaes I.L.F."/>
            <person name="Oliveira U."/>
            <person name="Santos F.R."/>
            <person name="Vidigal T.H.D.A."/>
            <person name="Brescovit A.D."/>
            <person name="Santos A.J."/>
        </authorList>
    </citation>
    <scope>NUCLEOTIDE SEQUENCE</scope>
    <source>
        <tissue evidence="1">Shoot tissue taken approximately 20 cm above the soil surface</tissue>
    </source>
</reference>
<accession>A0A0A9GNK5</accession>
<organism evidence="1">
    <name type="scientific">Arundo donax</name>
    <name type="common">Giant reed</name>
    <name type="synonym">Donax arundinaceus</name>
    <dbReference type="NCBI Taxonomy" id="35708"/>
    <lineage>
        <taxon>Eukaryota</taxon>
        <taxon>Viridiplantae</taxon>
        <taxon>Streptophyta</taxon>
        <taxon>Embryophyta</taxon>
        <taxon>Tracheophyta</taxon>
        <taxon>Spermatophyta</taxon>
        <taxon>Magnoliopsida</taxon>
        <taxon>Liliopsida</taxon>
        <taxon>Poales</taxon>
        <taxon>Poaceae</taxon>
        <taxon>PACMAD clade</taxon>
        <taxon>Arundinoideae</taxon>
        <taxon>Arundineae</taxon>
        <taxon>Arundo</taxon>
    </lineage>
</organism>
<evidence type="ECO:0000313" key="1">
    <source>
        <dbReference type="EMBL" id="JAE25004.1"/>
    </source>
</evidence>
<sequence>MFSCSAPGNSGVLPFKCSNTGEIFSFVNRALRLDKKEMCASLYNFEFEFPYTYDMRTALPKKN</sequence>
<reference evidence="1" key="2">
    <citation type="journal article" date="2015" name="Data Brief">
        <title>Shoot transcriptome of the giant reed, Arundo donax.</title>
        <authorList>
            <person name="Barrero R.A."/>
            <person name="Guerrero F.D."/>
            <person name="Moolhuijzen P."/>
            <person name="Goolsby J.A."/>
            <person name="Tidwell J."/>
            <person name="Bellgard S.E."/>
            <person name="Bellgard M.I."/>
        </authorList>
    </citation>
    <scope>NUCLEOTIDE SEQUENCE</scope>
    <source>
        <tissue evidence="1">Shoot tissue taken approximately 20 cm above the soil surface</tissue>
    </source>
</reference>
<dbReference type="AlphaFoldDB" id="A0A0A9GNK5"/>